<feature type="region of interest" description="Disordered" evidence="1">
    <location>
        <begin position="155"/>
        <end position="176"/>
    </location>
</feature>
<reference evidence="2" key="1">
    <citation type="submission" date="2020-03" db="EMBL/GenBank/DDBJ databases">
        <authorList>
            <person name="Weist P."/>
        </authorList>
    </citation>
    <scope>NUCLEOTIDE SEQUENCE</scope>
</reference>
<feature type="region of interest" description="Disordered" evidence="1">
    <location>
        <begin position="1"/>
        <end position="21"/>
    </location>
</feature>
<keyword evidence="3" id="KW-1185">Reference proteome</keyword>
<evidence type="ECO:0000256" key="1">
    <source>
        <dbReference type="SAM" id="MobiDB-lite"/>
    </source>
</evidence>
<evidence type="ECO:0000313" key="2">
    <source>
        <dbReference type="EMBL" id="CAB1427961.1"/>
    </source>
</evidence>
<feature type="compositionally biased region" description="Low complexity" evidence="1">
    <location>
        <begin position="1"/>
        <end position="13"/>
    </location>
</feature>
<gene>
    <name evidence="2" type="ORF">PLEPLA_LOCUS15906</name>
</gene>
<dbReference type="EMBL" id="CADEAL010001008">
    <property type="protein sequence ID" value="CAB1427961.1"/>
    <property type="molecule type" value="Genomic_DNA"/>
</dbReference>
<evidence type="ECO:0000313" key="3">
    <source>
        <dbReference type="Proteomes" id="UP001153269"/>
    </source>
</evidence>
<accession>A0A9N7UCU8</accession>
<feature type="compositionally biased region" description="Basic and acidic residues" evidence="1">
    <location>
        <begin position="166"/>
        <end position="176"/>
    </location>
</feature>
<comment type="caution">
    <text evidence="2">The sequence shown here is derived from an EMBL/GenBank/DDBJ whole genome shotgun (WGS) entry which is preliminary data.</text>
</comment>
<organism evidence="2 3">
    <name type="scientific">Pleuronectes platessa</name>
    <name type="common">European plaice</name>
    <dbReference type="NCBI Taxonomy" id="8262"/>
    <lineage>
        <taxon>Eukaryota</taxon>
        <taxon>Metazoa</taxon>
        <taxon>Chordata</taxon>
        <taxon>Craniata</taxon>
        <taxon>Vertebrata</taxon>
        <taxon>Euteleostomi</taxon>
        <taxon>Actinopterygii</taxon>
        <taxon>Neopterygii</taxon>
        <taxon>Teleostei</taxon>
        <taxon>Neoteleostei</taxon>
        <taxon>Acanthomorphata</taxon>
        <taxon>Carangaria</taxon>
        <taxon>Pleuronectiformes</taxon>
        <taxon>Pleuronectoidei</taxon>
        <taxon>Pleuronectidae</taxon>
        <taxon>Pleuronectes</taxon>
    </lineage>
</organism>
<name>A0A9N7UCU8_PLEPL</name>
<proteinExistence type="predicted"/>
<protein>
    <submittedName>
        <fullName evidence="2">Uncharacterized protein</fullName>
    </submittedName>
</protein>
<dbReference type="AlphaFoldDB" id="A0A9N7UCU8"/>
<sequence>MPPSSSSSSSSSSEVAGENLGSTCSCLPVRLQKQLEKMNRTQLRSHQPLEDQLRGNVVDSLTLKSITASRSHQGASRESAVPNLEDGFYFEIKRQCGRQPQKFSVSSQSNQRVLLDAHEAAESCQQINDLLQAERSISITSPGSEKQVKLFIQEPHEETQQTSEESAAKQETCHSRQESRENAALWNVIKQNELASAVRRELSDWLLSSLRSAGVQVAALDLSSRGTVNRSDVTHLFLKNFSKCSMRKMTRSR</sequence>
<dbReference type="Proteomes" id="UP001153269">
    <property type="component" value="Unassembled WGS sequence"/>
</dbReference>